<organism evidence="1 2">
    <name type="scientific">Pseudomonas hunanensis</name>
    <dbReference type="NCBI Taxonomy" id="1247546"/>
    <lineage>
        <taxon>Bacteria</taxon>
        <taxon>Pseudomonadati</taxon>
        <taxon>Pseudomonadota</taxon>
        <taxon>Gammaproteobacteria</taxon>
        <taxon>Pseudomonadales</taxon>
        <taxon>Pseudomonadaceae</taxon>
        <taxon>Pseudomonas</taxon>
    </lineage>
</organism>
<evidence type="ECO:0000313" key="1">
    <source>
        <dbReference type="EMBL" id="MDR6712461.1"/>
    </source>
</evidence>
<protein>
    <submittedName>
        <fullName evidence="1">Uncharacterized protein</fullName>
    </submittedName>
</protein>
<evidence type="ECO:0000313" key="2">
    <source>
        <dbReference type="Proteomes" id="UP001259587"/>
    </source>
</evidence>
<reference evidence="1" key="1">
    <citation type="submission" date="2023-07" db="EMBL/GenBank/DDBJ databases">
        <title>Sorghum-associated microbial communities from plants grown in Nebraska, USA.</title>
        <authorList>
            <person name="Schachtman D."/>
        </authorList>
    </citation>
    <scope>NUCLEOTIDE SEQUENCE</scope>
    <source>
        <strain evidence="1">BE56</strain>
    </source>
</reference>
<sequence>MDEINTEYRYQKQVAGKLAFLDSLTDPELVRVYQLVRKAGKALPQEKLIGLEQT</sequence>
<dbReference type="EMBL" id="JAVDTH010000009">
    <property type="protein sequence ID" value="MDR6712461.1"/>
    <property type="molecule type" value="Genomic_DNA"/>
</dbReference>
<name>A0ACC6K235_9PSED</name>
<dbReference type="Proteomes" id="UP001259587">
    <property type="component" value="Unassembled WGS sequence"/>
</dbReference>
<gene>
    <name evidence="1" type="ORF">J2W83_002062</name>
</gene>
<keyword evidence="2" id="KW-1185">Reference proteome</keyword>
<proteinExistence type="predicted"/>
<accession>A0ACC6K235</accession>
<comment type="caution">
    <text evidence="1">The sequence shown here is derived from an EMBL/GenBank/DDBJ whole genome shotgun (WGS) entry which is preliminary data.</text>
</comment>